<proteinExistence type="predicted"/>
<evidence type="ECO:0000313" key="2">
    <source>
        <dbReference type="EMBL" id="KAF9068720.1"/>
    </source>
</evidence>
<sequence length="748" mass="80737">MAEAKLRALGSEYNAKPASEIPRRRISHRHSQSTPSILPIPALSFSSTSSLRTSVTESTLATPVNSVFNGYIPNINVDSDNDLDEEDELDTPTPTPSPKVSARVQTRIRSVTLVPAGQNSNLKSPSIFRKFSLRSEFSRSLTPPPRAKPSLAMSPEIHQAPRVDSVSNGHVTLTAPKPRRASQLNSPMSLTTYSLPASPLHQTTMLPSSQQQQRPLSRSEHLLRSALLRDEFAQGSSSSHNNPPIIHRRRHSHATSIGLPDNLHISPATAALHTSPSSPSSHPERNTPTPKPRPASPVHTKSAPVTHTMRPHPRSQSYSHGLNAASAMPSTRLPLTPHEQVLRARLERVLTAGGVQHNRDSTRSSGSSSSADDDSLSSHVTYHDITGEGSGFSVDLLLRQKQKSDKKRKRASAPSNGSLFGWLWGTDGQAEEEDLFTLPLPQTPRRRQVHHRDDHEDERKNYSPRTPQTKTLPNSNSSPSLSPYRPGFSGSSSRLRAQTQPLPSSPNRSLYTSSPKPKHAFSLSSVPVGYDIGSGISSARMVASSDGLETTDQEGRMLTPPPTPPRTESVLFGEGLGEVDSPPGSVIAAHETESRNPENLEPTLTRRRDASVVRSDQGRRALGLGRPGARSSGDSASSSSTEGPLAPDITVGHSPDDNDDAEVEDRVRPSRPALSPLFSPTSEASFNARTASLQCKQIDGYVSFASIEGLGEPPASAISLENDGGSMIGDDDRNEGEKKGWVGRLFGR</sequence>
<gene>
    <name evidence="2" type="ORF">BDP27DRAFT_1421703</name>
</gene>
<feature type="region of interest" description="Disordered" evidence="1">
    <location>
        <begin position="437"/>
        <end position="518"/>
    </location>
</feature>
<name>A0A9P5PVF7_9AGAR</name>
<feature type="compositionally biased region" description="Polar residues" evidence="1">
    <location>
        <begin position="182"/>
        <end position="205"/>
    </location>
</feature>
<evidence type="ECO:0000313" key="3">
    <source>
        <dbReference type="Proteomes" id="UP000772434"/>
    </source>
</evidence>
<keyword evidence="3" id="KW-1185">Reference proteome</keyword>
<accession>A0A9P5PVF7</accession>
<protein>
    <submittedName>
        <fullName evidence="2">Uncharacterized protein</fullName>
    </submittedName>
</protein>
<dbReference type="EMBL" id="JADNRY010000058">
    <property type="protein sequence ID" value="KAF9068720.1"/>
    <property type="molecule type" value="Genomic_DNA"/>
</dbReference>
<feature type="compositionally biased region" description="Low complexity" evidence="1">
    <location>
        <begin position="472"/>
        <end position="483"/>
    </location>
</feature>
<feature type="region of interest" description="Disordered" evidence="1">
    <location>
        <begin position="15"/>
        <end position="37"/>
    </location>
</feature>
<feature type="compositionally biased region" description="Polar residues" evidence="1">
    <location>
        <begin position="489"/>
        <end position="515"/>
    </location>
</feature>
<feature type="region of interest" description="Disordered" evidence="1">
    <location>
        <begin position="78"/>
        <end position="104"/>
    </location>
</feature>
<comment type="caution">
    <text evidence="2">The sequence shown here is derived from an EMBL/GenBank/DDBJ whole genome shotgun (WGS) entry which is preliminary data.</text>
</comment>
<feature type="compositionally biased region" description="Acidic residues" evidence="1">
    <location>
        <begin position="79"/>
        <end position="90"/>
    </location>
</feature>
<feature type="region of interest" description="Disordered" evidence="1">
    <location>
        <begin position="159"/>
        <end position="218"/>
    </location>
</feature>
<dbReference type="Proteomes" id="UP000772434">
    <property type="component" value="Unassembled WGS sequence"/>
</dbReference>
<feature type="compositionally biased region" description="Basic and acidic residues" evidence="1">
    <location>
        <begin position="590"/>
        <end position="619"/>
    </location>
</feature>
<dbReference type="AlphaFoldDB" id="A0A9P5PVF7"/>
<feature type="compositionally biased region" description="Low complexity" evidence="1">
    <location>
        <begin position="620"/>
        <end position="640"/>
    </location>
</feature>
<reference evidence="2" key="1">
    <citation type="submission" date="2020-11" db="EMBL/GenBank/DDBJ databases">
        <authorList>
            <consortium name="DOE Joint Genome Institute"/>
            <person name="Ahrendt S."/>
            <person name="Riley R."/>
            <person name="Andreopoulos W."/>
            <person name="Labutti K."/>
            <person name="Pangilinan J."/>
            <person name="Ruiz-Duenas F.J."/>
            <person name="Barrasa J.M."/>
            <person name="Sanchez-Garcia M."/>
            <person name="Camarero S."/>
            <person name="Miyauchi S."/>
            <person name="Serrano A."/>
            <person name="Linde D."/>
            <person name="Babiker R."/>
            <person name="Drula E."/>
            <person name="Ayuso-Fernandez I."/>
            <person name="Pacheco R."/>
            <person name="Padilla G."/>
            <person name="Ferreira P."/>
            <person name="Barriuso J."/>
            <person name="Kellner H."/>
            <person name="Castanera R."/>
            <person name="Alfaro M."/>
            <person name="Ramirez L."/>
            <person name="Pisabarro A.G."/>
            <person name="Kuo A."/>
            <person name="Tritt A."/>
            <person name="Lipzen A."/>
            <person name="He G."/>
            <person name="Yan M."/>
            <person name="Ng V."/>
            <person name="Cullen D."/>
            <person name="Martin F."/>
            <person name="Rosso M.-N."/>
            <person name="Henrissat B."/>
            <person name="Hibbett D."/>
            <person name="Martinez A.T."/>
            <person name="Grigoriev I.V."/>
        </authorList>
    </citation>
    <scope>NUCLEOTIDE SEQUENCE</scope>
    <source>
        <strain evidence="2">AH 40177</strain>
    </source>
</reference>
<feature type="region of interest" description="Disordered" evidence="1">
    <location>
        <begin position="542"/>
        <end position="681"/>
    </location>
</feature>
<feature type="compositionally biased region" description="Basic and acidic residues" evidence="1">
    <location>
        <begin position="451"/>
        <end position="461"/>
    </location>
</feature>
<feature type="compositionally biased region" description="Low complexity" evidence="1">
    <location>
        <begin position="206"/>
        <end position="216"/>
    </location>
</feature>
<organism evidence="2 3">
    <name type="scientific">Rhodocollybia butyracea</name>
    <dbReference type="NCBI Taxonomy" id="206335"/>
    <lineage>
        <taxon>Eukaryota</taxon>
        <taxon>Fungi</taxon>
        <taxon>Dikarya</taxon>
        <taxon>Basidiomycota</taxon>
        <taxon>Agaricomycotina</taxon>
        <taxon>Agaricomycetes</taxon>
        <taxon>Agaricomycetidae</taxon>
        <taxon>Agaricales</taxon>
        <taxon>Marasmiineae</taxon>
        <taxon>Omphalotaceae</taxon>
        <taxon>Rhodocollybia</taxon>
    </lineage>
</organism>
<feature type="region of interest" description="Disordered" evidence="1">
    <location>
        <begin position="270"/>
        <end position="322"/>
    </location>
</feature>
<feature type="region of interest" description="Disordered" evidence="1">
    <location>
        <begin position="351"/>
        <end position="377"/>
    </location>
</feature>
<dbReference type="OrthoDB" id="3067719at2759"/>
<feature type="region of interest" description="Disordered" evidence="1">
    <location>
        <begin position="713"/>
        <end position="748"/>
    </location>
</feature>
<feature type="compositionally biased region" description="Low complexity" evidence="1">
    <location>
        <begin position="270"/>
        <end position="281"/>
    </location>
</feature>
<evidence type="ECO:0000256" key="1">
    <source>
        <dbReference type="SAM" id="MobiDB-lite"/>
    </source>
</evidence>